<proteinExistence type="predicted"/>
<dbReference type="PANTHER" id="PTHR33979:SF2">
    <property type="entry name" value="PEPTIDASE M50B-LIKE-DOMAIN-CONTAINING PROTEIN"/>
    <property type="match status" value="1"/>
</dbReference>
<protein>
    <recommendedName>
        <fullName evidence="4">Peptidase M50B-like-domain-containing protein</fullName>
    </recommendedName>
</protein>
<dbReference type="InterPro" id="IPR049500">
    <property type="entry name" value="Peptidase_M50B-like"/>
</dbReference>
<evidence type="ECO:0008006" key="4">
    <source>
        <dbReference type="Google" id="ProtNLM"/>
    </source>
</evidence>
<gene>
    <name evidence="2" type="ORF">INT45_004445</name>
</gene>
<keyword evidence="1" id="KW-0472">Membrane</keyword>
<feature type="transmembrane region" description="Helical" evidence="1">
    <location>
        <begin position="233"/>
        <end position="254"/>
    </location>
</feature>
<dbReference type="EMBL" id="JAEPRB010000118">
    <property type="protein sequence ID" value="KAG2221136.1"/>
    <property type="molecule type" value="Genomic_DNA"/>
</dbReference>
<dbReference type="Pfam" id="PF13398">
    <property type="entry name" value="Peptidase_M50B"/>
    <property type="match status" value="1"/>
</dbReference>
<reference evidence="2 3" key="1">
    <citation type="submission" date="2020-12" db="EMBL/GenBank/DDBJ databases">
        <title>Metabolic potential, ecology and presence of endohyphal bacteria is reflected in genomic diversity of Mucoromycotina.</title>
        <authorList>
            <person name="Muszewska A."/>
            <person name="Okrasinska A."/>
            <person name="Steczkiewicz K."/>
            <person name="Drgas O."/>
            <person name="Orlowska M."/>
            <person name="Perlinska-Lenart U."/>
            <person name="Aleksandrzak-Piekarczyk T."/>
            <person name="Szatraj K."/>
            <person name="Zielenkiewicz U."/>
            <person name="Pilsyk S."/>
            <person name="Malc E."/>
            <person name="Mieczkowski P."/>
            <person name="Kruszewska J.S."/>
            <person name="Biernat P."/>
            <person name="Pawlowska J."/>
        </authorList>
    </citation>
    <scope>NUCLEOTIDE SEQUENCE [LARGE SCALE GENOMIC DNA]</scope>
    <source>
        <strain evidence="2 3">CBS 142.35</strain>
    </source>
</reference>
<dbReference type="Proteomes" id="UP000646827">
    <property type="component" value="Unassembled WGS sequence"/>
</dbReference>
<sequence length="272" mass="30045">MAPVIDDQTTYSHYLVARQAVQDEALNRLTPTDDQKITLIVIGVYVAAVLILWNMPFIKIVLAPFKLLTVGLHEFSHAIVGCFTCAKIEAIEIDPDEGGVTRMRGGIPMCTLPAGYLGSSLIGAILVMCGFDVLASKVASIFLGVCLLFILWWARNWLTRGIGILFIGLIVLLWLVAKSTGLKYYVLFVGVMSCLYCLWDILDDLVFRKAYESDASKFAKQCGGCMSSRVWGVIWFIISLIFFVAGILIGLVAFKDDQETQQQRADSLGTLQ</sequence>
<feature type="transmembrane region" description="Helical" evidence="1">
    <location>
        <begin position="37"/>
        <end position="58"/>
    </location>
</feature>
<name>A0A8H7VFJ0_9FUNG</name>
<feature type="transmembrane region" description="Helical" evidence="1">
    <location>
        <begin position="184"/>
        <end position="202"/>
    </location>
</feature>
<evidence type="ECO:0000313" key="2">
    <source>
        <dbReference type="EMBL" id="KAG2221136.1"/>
    </source>
</evidence>
<keyword evidence="1" id="KW-0812">Transmembrane</keyword>
<accession>A0A8H7VFJ0</accession>
<feature type="transmembrane region" description="Helical" evidence="1">
    <location>
        <begin position="160"/>
        <end position="177"/>
    </location>
</feature>
<dbReference type="OrthoDB" id="40823at2759"/>
<keyword evidence="3" id="KW-1185">Reference proteome</keyword>
<evidence type="ECO:0000256" key="1">
    <source>
        <dbReference type="SAM" id="Phobius"/>
    </source>
</evidence>
<organism evidence="2 3">
    <name type="scientific">Circinella minor</name>
    <dbReference type="NCBI Taxonomy" id="1195481"/>
    <lineage>
        <taxon>Eukaryota</taxon>
        <taxon>Fungi</taxon>
        <taxon>Fungi incertae sedis</taxon>
        <taxon>Mucoromycota</taxon>
        <taxon>Mucoromycotina</taxon>
        <taxon>Mucoromycetes</taxon>
        <taxon>Mucorales</taxon>
        <taxon>Lichtheimiaceae</taxon>
        <taxon>Circinella</taxon>
    </lineage>
</organism>
<feature type="transmembrane region" description="Helical" evidence="1">
    <location>
        <begin position="138"/>
        <end position="154"/>
    </location>
</feature>
<evidence type="ECO:0000313" key="3">
    <source>
        <dbReference type="Proteomes" id="UP000646827"/>
    </source>
</evidence>
<comment type="caution">
    <text evidence="2">The sequence shown here is derived from an EMBL/GenBank/DDBJ whole genome shotgun (WGS) entry which is preliminary data.</text>
</comment>
<dbReference type="PANTHER" id="PTHR33979">
    <property type="entry name" value="OS02G0221600 PROTEIN"/>
    <property type="match status" value="1"/>
</dbReference>
<dbReference type="AlphaFoldDB" id="A0A8H7VFJ0"/>
<feature type="transmembrane region" description="Helical" evidence="1">
    <location>
        <begin position="113"/>
        <end position="131"/>
    </location>
</feature>
<keyword evidence="1" id="KW-1133">Transmembrane helix</keyword>